<gene>
    <name evidence="8" type="ORF">KP803_05930</name>
</gene>
<dbReference type="InterPro" id="IPR035681">
    <property type="entry name" value="ComA-like_MBL"/>
</dbReference>
<evidence type="ECO:0000313" key="9">
    <source>
        <dbReference type="Proteomes" id="UP001139559"/>
    </source>
</evidence>
<accession>A0A9X1XJI3</accession>
<feature type="transmembrane region" description="Helical" evidence="6">
    <location>
        <begin position="201"/>
        <end position="219"/>
    </location>
</feature>
<protein>
    <submittedName>
        <fullName evidence="8">DNA internalization-related competence protein ComEC/Rec2</fullName>
    </submittedName>
</protein>
<dbReference type="NCBIfam" id="TIGR00361">
    <property type="entry name" value="ComEC_Rec2"/>
    <property type="match status" value="1"/>
</dbReference>
<keyword evidence="5 6" id="KW-0472">Membrane</keyword>
<dbReference type="InterPro" id="IPR001279">
    <property type="entry name" value="Metallo-B-lactamas"/>
</dbReference>
<dbReference type="Proteomes" id="UP001139559">
    <property type="component" value="Unassembled WGS sequence"/>
</dbReference>
<keyword evidence="2" id="KW-1003">Cell membrane</keyword>
<evidence type="ECO:0000256" key="3">
    <source>
        <dbReference type="ARBA" id="ARBA00022692"/>
    </source>
</evidence>
<dbReference type="SMART" id="SM00849">
    <property type="entry name" value="Lactamase_B"/>
    <property type="match status" value="1"/>
</dbReference>
<dbReference type="NCBIfam" id="TIGR00360">
    <property type="entry name" value="ComEC_N-term"/>
    <property type="match status" value="1"/>
</dbReference>
<dbReference type="InterPro" id="IPR004797">
    <property type="entry name" value="Competence_ComEC/Rec2"/>
</dbReference>
<dbReference type="PANTHER" id="PTHR30619">
    <property type="entry name" value="DNA INTERNALIZATION/COMPETENCE PROTEIN COMEC/REC2"/>
    <property type="match status" value="1"/>
</dbReference>
<dbReference type="Pfam" id="PF00753">
    <property type="entry name" value="Lactamase_B"/>
    <property type="match status" value="1"/>
</dbReference>
<feature type="transmembrane region" description="Helical" evidence="6">
    <location>
        <begin position="392"/>
        <end position="412"/>
    </location>
</feature>
<dbReference type="InterPro" id="IPR004477">
    <property type="entry name" value="ComEC_N"/>
</dbReference>
<feature type="transmembrane region" description="Helical" evidence="6">
    <location>
        <begin position="303"/>
        <end position="324"/>
    </location>
</feature>
<proteinExistence type="predicted"/>
<dbReference type="RefSeq" id="WP_248007924.1">
    <property type="nucleotide sequence ID" value="NZ_JAJHVV010000003.1"/>
</dbReference>
<reference evidence="8" key="1">
    <citation type="submission" date="2021-11" db="EMBL/GenBank/DDBJ databases">
        <title>Vibrio ZSDE26 sp. nov. and Vibrio ZSDZ34 sp. nov., isolated from coastal seawater in Qingdao.</title>
        <authorList>
            <person name="Zhang P."/>
        </authorList>
    </citation>
    <scope>NUCLEOTIDE SEQUENCE</scope>
    <source>
        <strain evidence="8">ZSDE26</strain>
    </source>
</reference>
<dbReference type="CDD" id="cd07731">
    <property type="entry name" value="ComA-like_MBL-fold"/>
    <property type="match status" value="1"/>
</dbReference>
<dbReference type="GO" id="GO:0005886">
    <property type="term" value="C:plasma membrane"/>
    <property type="evidence" value="ECO:0007669"/>
    <property type="project" value="UniProtKB-SubCell"/>
</dbReference>
<evidence type="ECO:0000256" key="4">
    <source>
        <dbReference type="ARBA" id="ARBA00022989"/>
    </source>
</evidence>
<dbReference type="InterPro" id="IPR052159">
    <property type="entry name" value="Competence_DNA_uptake"/>
</dbReference>
<evidence type="ECO:0000259" key="7">
    <source>
        <dbReference type="SMART" id="SM00849"/>
    </source>
</evidence>
<dbReference type="PANTHER" id="PTHR30619:SF1">
    <property type="entry name" value="RECOMBINATION PROTEIN 2"/>
    <property type="match status" value="1"/>
</dbReference>
<sequence length="704" mass="80159">MIIKGHQLQQQQNIIFKSGADITITAQIDSFFKQIRHGYEGTVLLRSINGQSLPYFLQPKIRLVSDYPFQLGDKIEATVFVKAIYGQLNEVGFDIESYYFSQGWLAKASVNHRFPFIVASQYSYRQLLYERTLKKLDHSEVKGPIIALVFGQRNFITPLQWQQYRDSGLIHLIAISGLHIGVMFFVGFCLGKILSRCSSTLIWAPWIIGTGLACGYAWLAGFSIPTCRALIMCILASIFVLSNNRQSPLKKLLITLSIVLLIYPFSGLSSSFWLSFYAVSMLIFILGQPAVTHQSTEKKSNLFTGLKVQLLIVYWMFPITAFLFDGVSLSSLLYNVIFVPWFSFLVVPSIFFALFMTMLDADFSLLCWQLVEYLLLPVQWSSGYASGTWAELSINQVYLVITVCCAMFMGYYLNWQARVWLAVVLLTVVVHNWIQKEDETKWKVDILDVGHGLSILIERNGRAVVYDTGNRWQQGSIAESLLLPLLRKRGIHELDALILSHLDADHAGGRGVIEDTLSPRLKIAPQTLSGYQPCIRGKHWIWQGLKFDILWPEQQVERAYNPHSCVIRVTDEKAQFSLLLTGDIDALVEWILLRTPKELQSDVLIVPHHGSATSSIPQFIESVNPQLAIASLSKGGRWRLPDEKVVQRYNQRGITWLDTGQYGQVTIYIDENLSEIDKNMWQVSAIRQAEGERWYRQMLRNGVE</sequence>
<dbReference type="Pfam" id="PF03772">
    <property type="entry name" value="Competence"/>
    <property type="match status" value="1"/>
</dbReference>
<evidence type="ECO:0000256" key="5">
    <source>
        <dbReference type="ARBA" id="ARBA00023136"/>
    </source>
</evidence>
<feature type="transmembrane region" description="Helical" evidence="6">
    <location>
        <begin position="168"/>
        <end position="189"/>
    </location>
</feature>
<organism evidence="8 9">
    <name type="scientific">Vibrio amylolyticus</name>
    <dbReference type="NCBI Taxonomy" id="2847292"/>
    <lineage>
        <taxon>Bacteria</taxon>
        <taxon>Pseudomonadati</taxon>
        <taxon>Pseudomonadota</taxon>
        <taxon>Gammaproteobacteria</taxon>
        <taxon>Vibrionales</taxon>
        <taxon>Vibrionaceae</taxon>
        <taxon>Vibrio</taxon>
    </lineage>
</organism>
<feature type="domain" description="Metallo-beta-lactamase" evidence="7">
    <location>
        <begin position="451"/>
        <end position="634"/>
    </location>
</feature>
<keyword evidence="4 6" id="KW-1133">Transmembrane helix</keyword>
<name>A0A9X1XJI3_9VIBR</name>
<evidence type="ECO:0000313" key="8">
    <source>
        <dbReference type="EMBL" id="MCK6262813.1"/>
    </source>
</evidence>
<feature type="transmembrane region" description="Helical" evidence="6">
    <location>
        <begin position="336"/>
        <end position="356"/>
    </location>
</feature>
<evidence type="ECO:0000256" key="1">
    <source>
        <dbReference type="ARBA" id="ARBA00004651"/>
    </source>
</evidence>
<keyword evidence="3 6" id="KW-0812">Transmembrane</keyword>
<evidence type="ECO:0000256" key="2">
    <source>
        <dbReference type="ARBA" id="ARBA00022475"/>
    </source>
</evidence>
<dbReference type="AlphaFoldDB" id="A0A9X1XJI3"/>
<dbReference type="GO" id="GO:0030420">
    <property type="term" value="P:establishment of competence for transformation"/>
    <property type="evidence" value="ECO:0007669"/>
    <property type="project" value="InterPro"/>
</dbReference>
<dbReference type="InterPro" id="IPR036866">
    <property type="entry name" value="RibonucZ/Hydroxyglut_hydro"/>
</dbReference>
<keyword evidence="9" id="KW-1185">Reference proteome</keyword>
<comment type="caution">
    <text evidence="8">The sequence shown here is derived from an EMBL/GenBank/DDBJ whole genome shotgun (WGS) entry which is preliminary data.</text>
</comment>
<feature type="transmembrane region" description="Helical" evidence="6">
    <location>
        <begin position="419"/>
        <end position="434"/>
    </location>
</feature>
<dbReference type="EMBL" id="JAJHVV010000003">
    <property type="protein sequence ID" value="MCK6262813.1"/>
    <property type="molecule type" value="Genomic_DNA"/>
</dbReference>
<comment type="subcellular location">
    <subcellularLocation>
        <location evidence="1">Cell membrane</location>
        <topology evidence="1">Multi-pass membrane protein</topology>
    </subcellularLocation>
</comment>
<feature type="transmembrane region" description="Helical" evidence="6">
    <location>
        <begin position="249"/>
        <end position="266"/>
    </location>
</feature>
<dbReference type="Gene3D" id="3.60.15.10">
    <property type="entry name" value="Ribonuclease Z/Hydroxyacylglutathione hydrolase-like"/>
    <property type="match status" value="2"/>
</dbReference>
<evidence type="ECO:0000256" key="6">
    <source>
        <dbReference type="SAM" id="Phobius"/>
    </source>
</evidence>
<dbReference type="SUPFAM" id="SSF56281">
    <property type="entry name" value="Metallo-hydrolase/oxidoreductase"/>
    <property type="match status" value="1"/>
</dbReference>